<sequence>MELMQKLGKYHEENWIVFDDAQNKFDQIRDKKSCYVTELDDSSEENSYFEEYDDGHVLDDIETVKDVVAFSEITSFKGKLLSDMEEKDRIIIIPHIINSLSKLDARPMAYTVKDDSIKLAWYLNNMMHIWTLSDLFDVASIE</sequence>
<evidence type="ECO:0000313" key="4">
    <source>
        <dbReference type="Proteomes" id="UP000199280"/>
    </source>
</evidence>
<evidence type="ECO:0000313" key="3">
    <source>
        <dbReference type="Proteomes" id="UP000076878"/>
    </source>
</evidence>
<dbReference type="Proteomes" id="UP000076878">
    <property type="component" value="Unassembled WGS sequence"/>
</dbReference>
<name>A0A143YFF8_9LACT</name>
<proteinExistence type="predicted"/>
<dbReference type="RefSeq" id="WP_068621789.1">
    <property type="nucleotide sequence ID" value="NZ_FJNB01000004.1"/>
</dbReference>
<dbReference type="EMBL" id="FJNB01000004">
    <property type="protein sequence ID" value="CZQ89364.1"/>
    <property type="molecule type" value="Genomic_DNA"/>
</dbReference>
<accession>A0A143YFF8</accession>
<reference evidence="1 3" key="1">
    <citation type="submission" date="2016-02" db="EMBL/GenBank/DDBJ databases">
        <authorList>
            <person name="Wen L."/>
            <person name="He K."/>
            <person name="Yang H."/>
        </authorList>
    </citation>
    <scope>NUCLEOTIDE SEQUENCE [LARGE SCALE GENOMIC DNA]</scope>
    <source>
        <strain evidence="1">Trichococcus_R210</strain>
    </source>
</reference>
<dbReference type="EMBL" id="FNYT01000004">
    <property type="protein sequence ID" value="SEI84591.1"/>
    <property type="molecule type" value="Genomic_DNA"/>
</dbReference>
<protein>
    <submittedName>
        <fullName evidence="1">Uncharacterized protein</fullName>
    </submittedName>
</protein>
<dbReference type="STRING" id="640938.TR210_790"/>
<dbReference type="AlphaFoldDB" id="A0A143YFF8"/>
<gene>
    <name evidence="2" type="ORF">SAMN05216375_10467</name>
    <name evidence="1" type="ORF">TR210_790</name>
</gene>
<dbReference type="Proteomes" id="UP000199280">
    <property type="component" value="Unassembled WGS sequence"/>
</dbReference>
<keyword evidence="4" id="KW-1185">Reference proteome</keyword>
<evidence type="ECO:0000313" key="2">
    <source>
        <dbReference type="EMBL" id="SEI84591.1"/>
    </source>
</evidence>
<organism evidence="1 3">
    <name type="scientific">Trichococcus ilyis</name>
    <dbReference type="NCBI Taxonomy" id="640938"/>
    <lineage>
        <taxon>Bacteria</taxon>
        <taxon>Bacillati</taxon>
        <taxon>Bacillota</taxon>
        <taxon>Bacilli</taxon>
        <taxon>Lactobacillales</taxon>
        <taxon>Carnobacteriaceae</taxon>
        <taxon>Trichococcus</taxon>
    </lineage>
</organism>
<dbReference type="OrthoDB" id="2908649at2"/>
<evidence type="ECO:0000313" key="1">
    <source>
        <dbReference type="EMBL" id="CZQ89364.1"/>
    </source>
</evidence>
<reference evidence="2 4" key="2">
    <citation type="submission" date="2016-10" db="EMBL/GenBank/DDBJ databases">
        <authorList>
            <person name="Varghese N."/>
            <person name="Submissions S."/>
        </authorList>
    </citation>
    <scope>NUCLEOTIDE SEQUENCE [LARGE SCALE GENOMIC DNA]</scope>
    <source>
        <strain evidence="2 4">DSM 22150</strain>
    </source>
</reference>